<evidence type="ECO:0000256" key="9">
    <source>
        <dbReference type="ARBA" id="ARBA00023053"/>
    </source>
</evidence>
<feature type="domain" description="Aspartate/homoserine dehydrogenase NAD-binding" evidence="15">
    <location>
        <begin position="10"/>
        <end position="128"/>
    </location>
</feature>
<accession>A0A6M0Q9D1</accession>
<dbReference type="FunFam" id="3.30.360.10:FF:000005">
    <property type="entry name" value="Homoserine dehydrogenase"/>
    <property type="match status" value="1"/>
</dbReference>
<dbReference type="GO" id="GO:0009088">
    <property type="term" value="P:threonine biosynthetic process"/>
    <property type="evidence" value="ECO:0007669"/>
    <property type="project" value="UniProtKB-UniPathway"/>
</dbReference>
<evidence type="ECO:0000313" key="17">
    <source>
        <dbReference type="Proteomes" id="UP000481043"/>
    </source>
</evidence>
<evidence type="ECO:0000256" key="12">
    <source>
        <dbReference type="RuleBase" id="RU000579"/>
    </source>
</evidence>
<name>A0A6M0Q9D1_9BACI</name>
<dbReference type="GO" id="GO:0050661">
    <property type="term" value="F:NADP binding"/>
    <property type="evidence" value="ECO:0007669"/>
    <property type="project" value="InterPro"/>
</dbReference>
<dbReference type="InterPro" id="IPR019811">
    <property type="entry name" value="HDH_CS"/>
</dbReference>
<keyword evidence="9" id="KW-0915">Sodium</keyword>
<sequence>MKSIKVVLLGLGTVGQGVYESIESHREKLIQATGTEVEVVGVLVKNAMKTRDIHSAVKVTTEVSELLAIEEIDIVFEAIVGIEPAHSYIKSFLEKGCHVISANKELLAHKGKELSSLAKKHDRILAFEAAVAGGIPLLRTIIQLLQINGITKLEAILNGTSNYILTKMRKEKADFDDVLIEAQALGYAEANPNNDILGTDAFYKLMILSDLVHQQQPDWELVEKQGVNRVSLQDLIVGEKLGLRLKLVASLQKSHTEIVAEVKPVFVSASHPLYNVEGVDNGIVITTDLVGTILLQGPGAGSKATASAMIEDLVYIKQQGNQDLDFKRSSNHVELLAEGEQPLSLWVAVSEALNSEDLKNNYSITSKLEDYNVKLIQRELLKTEDGYIVGDFLQGKEENVLLFLQQLKQDTLRFYPVSGTGLTLENITVESPVKLTIK</sequence>
<dbReference type="NCBIfam" id="NF004976">
    <property type="entry name" value="PRK06349.1"/>
    <property type="match status" value="1"/>
</dbReference>
<dbReference type="PANTHER" id="PTHR43331:SF1">
    <property type="entry name" value="HOMOSERINE DEHYDROGENASE"/>
    <property type="match status" value="1"/>
</dbReference>
<dbReference type="Gene3D" id="3.40.50.720">
    <property type="entry name" value="NAD(P)-binding Rossmann-like Domain"/>
    <property type="match status" value="1"/>
</dbReference>
<dbReference type="Gene3D" id="3.30.360.10">
    <property type="entry name" value="Dihydrodipicolinate Reductase, domain 2"/>
    <property type="match status" value="1"/>
</dbReference>
<gene>
    <name evidence="16" type="ORF">G4D63_10375</name>
</gene>
<protein>
    <recommendedName>
        <fullName evidence="5 12">Homoserine dehydrogenase</fullName>
        <ecNumber evidence="4 12">1.1.1.3</ecNumber>
    </recommendedName>
</protein>
<keyword evidence="10 12" id="KW-0486">Methionine biosynthesis</keyword>
<dbReference type="Pfam" id="PF03447">
    <property type="entry name" value="NAD_binding_3"/>
    <property type="match status" value="1"/>
</dbReference>
<dbReference type="InterPro" id="IPR001342">
    <property type="entry name" value="HDH_cat"/>
</dbReference>
<comment type="similarity">
    <text evidence="3 13">Belongs to the homoserine dehydrogenase family.</text>
</comment>
<reference evidence="16 17" key="1">
    <citation type="submission" date="2020-02" db="EMBL/GenBank/DDBJ databases">
        <title>Bacillus aquiflavi sp. nov., isolated from yellow water of strong flavor Chinese baijiu in Yibin region of China.</title>
        <authorList>
            <person name="Xie J."/>
        </authorList>
    </citation>
    <scope>NUCLEOTIDE SEQUENCE [LARGE SCALE GENOMIC DNA]</scope>
    <source>
        <strain evidence="16 17">SA4</strain>
    </source>
</reference>
<dbReference type="SUPFAM" id="SSF51735">
    <property type="entry name" value="NAD(P)-binding Rossmann-fold domains"/>
    <property type="match status" value="1"/>
</dbReference>
<dbReference type="UniPathway" id="UPA00051">
    <property type="reaction ID" value="UER00465"/>
</dbReference>
<dbReference type="InterPro" id="IPR005106">
    <property type="entry name" value="Asp/hSer_DH_NAD-bd"/>
</dbReference>
<evidence type="ECO:0000256" key="7">
    <source>
        <dbReference type="ARBA" id="ARBA00022697"/>
    </source>
</evidence>
<evidence type="ECO:0000256" key="11">
    <source>
        <dbReference type="ARBA" id="ARBA00048841"/>
    </source>
</evidence>
<comment type="pathway">
    <text evidence="1 12">Amino-acid biosynthesis; L-threonine biosynthesis; L-threonine from L-aspartate: step 3/5.</text>
</comment>
<dbReference type="Pfam" id="PF00742">
    <property type="entry name" value="Homoserine_dh"/>
    <property type="match status" value="1"/>
</dbReference>
<dbReference type="SUPFAM" id="SSF55347">
    <property type="entry name" value="Glyceraldehyde-3-phosphate dehydrogenase-like, C-terminal domain"/>
    <property type="match status" value="1"/>
</dbReference>
<dbReference type="EMBL" id="JAAIWM010000003">
    <property type="protein sequence ID" value="NEY72130.1"/>
    <property type="molecule type" value="Genomic_DNA"/>
</dbReference>
<dbReference type="InterPro" id="IPR036291">
    <property type="entry name" value="NAD(P)-bd_dom_sf"/>
</dbReference>
<keyword evidence="17" id="KW-1185">Reference proteome</keyword>
<dbReference type="RefSeq" id="WP_163179596.1">
    <property type="nucleotide sequence ID" value="NZ_JAAIWM010000003.1"/>
</dbReference>
<dbReference type="GO" id="GO:0004412">
    <property type="term" value="F:homoserine dehydrogenase activity"/>
    <property type="evidence" value="ECO:0007669"/>
    <property type="project" value="UniProtKB-EC"/>
</dbReference>
<evidence type="ECO:0000256" key="2">
    <source>
        <dbReference type="ARBA" id="ARBA00005062"/>
    </source>
</evidence>
<keyword evidence="12" id="KW-0521">NADP</keyword>
<keyword evidence="8 12" id="KW-0560">Oxidoreductase</keyword>
<dbReference type="UniPathway" id="UPA00050">
    <property type="reaction ID" value="UER00063"/>
</dbReference>
<evidence type="ECO:0000256" key="5">
    <source>
        <dbReference type="ARBA" id="ARBA00013376"/>
    </source>
</evidence>
<dbReference type="PROSITE" id="PS01042">
    <property type="entry name" value="HOMOSER_DHGENASE"/>
    <property type="match status" value="1"/>
</dbReference>
<dbReference type="GO" id="GO:0009086">
    <property type="term" value="P:methionine biosynthetic process"/>
    <property type="evidence" value="ECO:0007669"/>
    <property type="project" value="UniProtKB-KW"/>
</dbReference>
<evidence type="ECO:0000256" key="13">
    <source>
        <dbReference type="RuleBase" id="RU004171"/>
    </source>
</evidence>
<comment type="pathway">
    <text evidence="2 12">Amino-acid biosynthesis; L-methionine biosynthesis via de novo pathway; L-homoserine from L-aspartate: step 3/3.</text>
</comment>
<evidence type="ECO:0000259" key="15">
    <source>
        <dbReference type="Pfam" id="PF03447"/>
    </source>
</evidence>
<keyword evidence="7 12" id="KW-0791">Threonine biosynthesis</keyword>
<dbReference type="AlphaFoldDB" id="A0A6M0Q9D1"/>
<dbReference type="Proteomes" id="UP000481043">
    <property type="component" value="Unassembled WGS sequence"/>
</dbReference>
<keyword evidence="6 12" id="KW-0028">Amino-acid biosynthesis</keyword>
<evidence type="ECO:0000256" key="6">
    <source>
        <dbReference type="ARBA" id="ARBA00022605"/>
    </source>
</evidence>
<evidence type="ECO:0000259" key="14">
    <source>
        <dbReference type="Pfam" id="PF00742"/>
    </source>
</evidence>
<evidence type="ECO:0000256" key="8">
    <source>
        <dbReference type="ARBA" id="ARBA00023002"/>
    </source>
</evidence>
<comment type="caution">
    <text evidence="16">The sequence shown here is derived from an EMBL/GenBank/DDBJ whole genome shotgun (WGS) entry which is preliminary data.</text>
</comment>
<comment type="catalytic activity">
    <reaction evidence="11">
        <text>L-homoserine + NADP(+) = L-aspartate 4-semialdehyde + NADPH + H(+)</text>
        <dbReference type="Rhea" id="RHEA:15761"/>
        <dbReference type="ChEBI" id="CHEBI:15378"/>
        <dbReference type="ChEBI" id="CHEBI:57476"/>
        <dbReference type="ChEBI" id="CHEBI:57783"/>
        <dbReference type="ChEBI" id="CHEBI:58349"/>
        <dbReference type="ChEBI" id="CHEBI:537519"/>
        <dbReference type="EC" id="1.1.1.3"/>
    </reaction>
    <physiologicalReaction direction="right-to-left" evidence="11">
        <dbReference type="Rhea" id="RHEA:15763"/>
    </physiologicalReaction>
</comment>
<feature type="domain" description="Homoserine dehydrogenase catalytic" evidence="14">
    <location>
        <begin position="136"/>
        <end position="314"/>
    </location>
</feature>
<evidence type="ECO:0000256" key="3">
    <source>
        <dbReference type="ARBA" id="ARBA00006753"/>
    </source>
</evidence>
<evidence type="ECO:0000256" key="4">
    <source>
        <dbReference type="ARBA" id="ARBA00013213"/>
    </source>
</evidence>
<dbReference type="PANTHER" id="PTHR43331">
    <property type="entry name" value="HOMOSERINE DEHYDROGENASE"/>
    <property type="match status" value="1"/>
</dbReference>
<proteinExistence type="inferred from homology"/>
<evidence type="ECO:0000256" key="1">
    <source>
        <dbReference type="ARBA" id="ARBA00005056"/>
    </source>
</evidence>
<evidence type="ECO:0000313" key="16">
    <source>
        <dbReference type="EMBL" id="NEY72130.1"/>
    </source>
</evidence>
<dbReference type="EC" id="1.1.1.3" evidence="4 12"/>
<evidence type="ECO:0000256" key="10">
    <source>
        <dbReference type="ARBA" id="ARBA00023167"/>
    </source>
</evidence>
<organism evidence="16 17">
    <name type="scientific">Bacillus mesophilus</name>
    <dbReference type="NCBI Taxonomy" id="1808955"/>
    <lineage>
        <taxon>Bacteria</taxon>
        <taxon>Bacillati</taxon>
        <taxon>Bacillota</taxon>
        <taxon>Bacilli</taxon>
        <taxon>Bacillales</taxon>
        <taxon>Bacillaceae</taxon>
        <taxon>Bacillus</taxon>
    </lineage>
</organism>